<evidence type="ECO:0000313" key="3">
    <source>
        <dbReference type="Proteomes" id="UP000444721"/>
    </source>
</evidence>
<accession>A0A6A5CAE7</accession>
<proteinExistence type="predicted"/>
<reference evidence="2 3" key="1">
    <citation type="journal article" date="2019" name="Sci. Rep.">
        <title>Nanopore sequencing improves the draft genome of the human pathogenic amoeba Naegleria fowleri.</title>
        <authorList>
            <person name="Liechti N."/>
            <person name="Schurch N."/>
            <person name="Bruggmann R."/>
            <person name="Wittwer M."/>
        </authorList>
    </citation>
    <scope>NUCLEOTIDE SEQUENCE [LARGE SCALE GENOMIC DNA]</scope>
    <source>
        <strain evidence="2 3">ATCC 30894</strain>
    </source>
</reference>
<dbReference type="OrthoDB" id="10256397at2759"/>
<dbReference type="GeneID" id="68107833"/>
<evidence type="ECO:0000256" key="1">
    <source>
        <dbReference type="SAM" id="MobiDB-lite"/>
    </source>
</evidence>
<dbReference type="VEuPathDB" id="AmoebaDB:FDP41_000615"/>
<dbReference type="OMA" id="IMCAEFK"/>
<name>A0A6A5CAE7_NAEFO</name>
<dbReference type="AlphaFoldDB" id="A0A6A5CAE7"/>
<feature type="region of interest" description="Disordered" evidence="1">
    <location>
        <begin position="1"/>
        <end position="21"/>
    </location>
</feature>
<gene>
    <name evidence="2" type="ORF">FDP41_000615</name>
</gene>
<dbReference type="PROSITE" id="PS51808">
    <property type="entry name" value="CHCH"/>
    <property type="match status" value="1"/>
</dbReference>
<dbReference type="VEuPathDB" id="AmoebaDB:NF0092450"/>
<dbReference type="Proteomes" id="UP000444721">
    <property type="component" value="Unassembled WGS sequence"/>
</dbReference>
<comment type="caution">
    <text evidence="2">The sequence shown here is derived from an EMBL/GenBank/DDBJ whole genome shotgun (WGS) entry which is preliminary data.</text>
</comment>
<protein>
    <recommendedName>
        <fullName evidence="4">CHCH domain-containing protein</fullName>
    </recommendedName>
</protein>
<dbReference type="RefSeq" id="XP_044569429.1">
    <property type="nucleotide sequence ID" value="XM_044709753.1"/>
</dbReference>
<sequence length="136" mass="15814">MSESKNTNAHQDNSSSDNKFSPIEQYQNNIIMQQMYFNAQPVMVSNREYIPEKPCQDLLQLFTKCENEYQHSKADIMCAEFKESYLECRRKFNAMKKEIEAENLVRSKVFYFAGEHVNIVSASKPNSVIKGKIAEQ</sequence>
<organism evidence="2 3">
    <name type="scientific">Naegleria fowleri</name>
    <name type="common">Brain eating amoeba</name>
    <dbReference type="NCBI Taxonomy" id="5763"/>
    <lineage>
        <taxon>Eukaryota</taxon>
        <taxon>Discoba</taxon>
        <taxon>Heterolobosea</taxon>
        <taxon>Tetramitia</taxon>
        <taxon>Eutetramitia</taxon>
        <taxon>Vahlkampfiidae</taxon>
        <taxon>Naegleria</taxon>
    </lineage>
</organism>
<evidence type="ECO:0008006" key="4">
    <source>
        <dbReference type="Google" id="ProtNLM"/>
    </source>
</evidence>
<evidence type="ECO:0000313" key="2">
    <source>
        <dbReference type="EMBL" id="KAF0984716.1"/>
    </source>
</evidence>
<dbReference type="EMBL" id="VFQX01000002">
    <property type="protein sequence ID" value="KAF0984716.1"/>
    <property type="molecule type" value="Genomic_DNA"/>
</dbReference>
<keyword evidence="3" id="KW-1185">Reference proteome</keyword>
<dbReference type="VEuPathDB" id="AmoebaDB:NfTy_030770"/>